<name>A0ACC1JU39_9FUNG</name>
<sequence>GDRSIQTSAPAESSKKTRGDSDSRMSLGEDTKLVLIIRTDLGMSKGKIAAQCSHATLGCYKRALKQAPAMLKAWEFTGQAKVTLKCNSEEELADLQKKAQAAGLVAQSICDAGRTQIAAGSRTVLGIGPGPISAVDRVSGHLKLY</sequence>
<evidence type="ECO:0000313" key="2">
    <source>
        <dbReference type="Proteomes" id="UP001140066"/>
    </source>
</evidence>
<protein>
    <submittedName>
        <fullName evidence="1">Uncharacterized protein</fullName>
    </submittedName>
</protein>
<comment type="caution">
    <text evidence="1">The sequence shown here is derived from an EMBL/GenBank/DDBJ whole genome shotgun (WGS) entry which is preliminary data.</text>
</comment>
<evidence type="ECO:0000313" key="1">
    <source>
        <dbReference type="EMBL" id="KAJ2767338.1"/>
    </source>
</evidence>
<gene>
    <name evidence="1" type="ORF">GGI18_005819</name>
</gene>
<organism evidence="1 2">
    <name type="scientific">Coemansia linderi</name>
    <dbReference type="NCBI Taxonomy" id="2663919"/>
    <lineage>
        <taxon>Eukaryota</taxon>
        <taxon>Fungi</taxon>
        <taxon>Fungi incertae sedis</taxon>
        <taxon>Zoopagomycota</taxon>
        <taxon>Kickxellomycotina</taxon>
        <taxon>Kickxellomycetes</taxon>
        <taxon>Kickxellales</taxon>
        <taxon>Kickxellaceae</taxon>
        <taxon>Coemansia</taxon>
    </lineage>
</organism>
<proteinExistence type="predicted"/>
<dbReference type="EMBL" id="JANBUK010003469">
    <property type="protein sequence ID" value="KAJ2767338.1"/>
    <property type="molecule type" value="Genomic_DNA"/>
</dbReference>
<dbReference type="Proteomes" id="UP001140066">
    <property type="component" value="Unassembled WGS sequence"/>
</dbReference>
<accession>A0ACC1JU39</accession>
<reference evidence="1" key="1">
    <citation type="submission" date="2022-07" db="EMBL/GenBank/DDBJ databases">
        <title>Phylogenomic reconstructions and comparative analyses of Kickxellomycotina fungi.</title>
        <authorList>
            <person name="Reynolds N.K."/>
            <person name="Stajich J.E."/>
            <person name="Barry K."/>
            <person name="Grigoriev I.V."/>
            <person name="Crous P."/>
            <person name="Smith M.E."/>
        </authorList>
    </citation>
    <scope>NUCLEOTIDE SEQUENCE</scope>
    <source>
        <strain evidence="1">BCRC 34191</strain>
    </source>
</reference>
<feature type="non-terminal residue" evidence="1">
    <location>
        <position position="1"/>
    </location>
</feature>
<keyword evidence="2" id="KW-1185">Reference proteome</keyword>